<dbReference type="GO" id="GO:0005634">
    <property type="term" value="C:nucleus"/>
    <property type="evidence" value="ECO:0007669"/>
    <property type="project" value="UniProtKB-SubCell"/>
</dbReference>
<keyword evidence="7" id="KW-0539">Nucleus</keyword>
<accession>A0AAN7QYS8</accession>
<dbReference type="PROSITE" id="PS51032">
    <property type="entry name" value="AP2_ERF"/>
    <property type="match status" value="1"/>
</dbReference>
<keyword evidence="3" id="KW-0936">Ethylene signaling pathway</keyword>
<dbReference type="GO" id="GO:0003700">
    <property type="term" value="F:DNA-binding transcription factor activity"/>
    <property type="evidence" value="ECO:0007669"/>
    <property type="project" value="InterPro"/>
</dbReference>
<evidence type="ECO:0000256" key="8">
    <source>
        <dbReference type="SAM" id="MobiDB-lite"/>
    </source>
</evidence>
<dbReference type="CDD" id="cd10017">
    <property type="entry name" value="B3_DNA"/>
    <property type="match status" value="1"/>
</dbReference>
<organism evidence="11 12">
    <name type="scientific">Trapa natans</name>
    <name type="common">Water chestnut</name>
    <dbReference type="NCBI Taxonomy" id="22666"/>
    <lineage>
        <taxon>Eukaryota</taxon>
        <taxon>Viridiplantae</taxon>
        <taxon>Streptophyta</taxon>
        <taxon>Embryophyta</taxon>
        <taxon>Tracheophyta</taxon>
        <taxon>Spermatophyta</taxon>
        <taxon>Magnoliopsida</taxon>
        <taxon>eudicotyledons</taxon>
        <taxon>Gunneridae</taxon>
        <taxon>Pentapetalae</taxon>
        <taxon>rosids</taxon>
        <taxon>malvids</taxon>
        <taxon>Myrtales</taxon>
        <taxon>Lythraceae</taxon>
        <taxon>Trapa</taxon>
    </lineage>
</organism>
<dbReference type="EMBL" id="JAXQNO010000014">
    <property type="protein sequence ID" value="KAK4784037.1"/>
    <property type="molecule type" value="Genomic_DNA"/>
</dbReference>
<dbReference type="SMART" id="SM01019">
    <property type="entry name" value="B3"/>
    <property type="match status" value="1"/>
</dbReference>
<keyword evidence="6" id="KW-0804">Transcription</keyword>
<reference evidence="11 12" key="1">
    <citation type="journal article" date="2023" name="Hortic Res">
        <title>Pangenome of water caltrop reveals structural variations and asymmetric subgenome divergence after allopolyploidization.</title>
        <authorList>
            <person name="Zhang X."/>
            <person name="Chen Y."/>
            <person name="Wang L."/>
            <person name="Yuan Y."/>
            <person name="Fang M."/>
            <person name="Shi L."/>
            <person name="Lu R."/>
            <person name="Comes H.P."/>
            <person name="Ma Y."/>
            <person name="Chen Y."/>
            <person name="Huang G."/>
            <person name="Zhou Y."/>
            <person name="Zheng Z."/>
            <person name="Qiu Y."/>
        </authorList>
    </citation>
    <scope>NUCLEOTIDE SEQUENCE [LARGE SCALE GENOMIC DNA]</scope>
    <source>
        <strain evidence="11">F231</strain>
    </source>
</reference>
<evidence type="ECO:0000259" key="10">
    <source>
        <dbReference type="PROSITE" id="PS51032"/>
    </source>
</evidence>
<comment type="subcellular location">
    <subcellularLocation>
        <location evidence="1">Nucleus</location>
    </subcellularLocation>
</comment>
<dbReference type="InterPro" id="IPR036955">
    <property type="entry name" value="AP2/ERF_dom_sf"/>
</dbReference>
<dbReference type="GO" id="GO:0003677">
    <property type="term" value="F:DNA binding"/>
    <property type="evidence" value="ECO:0007669"/>
    <property type="project" value="UniProtKB-KW"/>
</dbReference>
<evidence type="ECO:0000256" key="2">
    <source>
        <dbReference type="ARBA" id="ARBA00009089"/>
    </source>
</evidence>
<dbReference type="PANTHER" id="PTHR31140">
    <property type="entry name" value="B3 DOMAIN-CONTAINING TRANSCRIPTION FACTOR ABI3"/>
    <property type="match status" value="1"/>
</dbReference>
<dbReference type="SUPFAM" id="SSF54171">
    <property type="entry name" value="DNA-binding domain"/>
    <property type="match status" value="1"/>
</dbReference>
<protein>
    <submittedName>
        <fullName evidence="11">Uncharacterized protein</fullName>
    </submittedName>
</protein>
<evidence type="ECO:0000256" key="7">
    <source>
        <dbReference type="ARBA" id="ARBA00023242"/>
    </source>
</evidence>
<feature type="domain" description="AP2/ERF" evidence="10">
    <location>
        <begin position="59"/>
        <end position="114"/>
    </location>
</feature>
<proteinExistence type="inferred from homology"/>
<comment type="caution">
    <text evidence="11">The sequence shown here is derived from an EMBL/GenBank/DDBJ whole genome shotgun (WGS) entry which is preliminary data.</text>
</comment>
<feature type="compositionally biased region" description="Low complexity" evidence="8">
    <location>
        <begin position="329"/>
        <end position="338"/>
    </location>
</feature>
<evidence type="ECO:0000256" key="6">
    <source>
        <dbReference type="ARBA" id="ARBA00023163"/>
    </source>
</evidence>
<dbReference type="PROSITE" id="PS50863">
    <property type="entry name" value="B3"/>
    <property type="match status" value="1"/>
</dbReference>
<feature type="compositionally biased region" description="Low complexity" evidence="8">
    <location>
        <begin position="20"/>
        <end position="34"/>
    </location>
</feature>
<feature type="region of interest" description="Disordered" evidence="8">
    <location>
        <begin position="323"/>
        <end position="347"/>
    </location>
</feature>
<evidence type="ECO:0000256" key="4">
    <source>
        <dbReference type="ARBA" id="ARBA00023015"/>
    </source>
</evidence>
<feature type="compositionally biased region" description="Basic and acidic residues" evidence="8">
    <location>
        <begin position="1"/>
        <end position="10"/>
    </location>
</feature>
<feature type="domain" description="TF-B3" evidence="9">
    <location>
        <begin position="182"/>
        <end position="286"/>
    </location>
</feature>
<sequence length="374" mass="41543">MDWICKEDSPMSHSINDTCELSPDPSSLKSPPESVVLDSDSGPEIESSGCRNNKPSSSRYKGVVPQPNGRWGAQIYEKHQRVWLGTFNGEDEAARAYDVAARRFRGRDAVTNFKPSVSGDWQIESAFLNAHSKAEIVDMLRKHTYNDELEQSKRNSFSLAGAGGDGELAFRGSDGSARVLLFEKSLTPSDVGKLNRLVIPKQHAERHFPALNITTTKGLLLNFEDGCGRVWRFRYSYWNSSQSYVLTKGWSRFVKEKCLKAGDVVCFQQSTTEPDRKLYIDNRPKSEDEPDKAMASLAWQPVQMVRIFGVNIFKMQSNGDGGRGGCADSSKNSSSSSSFAGVNGDYSSGKRNREVVELLSMECSNKKQMFIGAL</sequence>
<dbReference type="InterPro" id="IPR015300">
    <property type="entry name" value="DNA-bd_pseudobarrel_sf"/>
</dbReference>
<dbReference type="Proteomes" id="UP001346149">
    <property type="component" value="Unassembled WGS sequence"/>
</dbReference>
<dbReference type="PANTHER" id="PTHR31140:SF1">
    <property type="entry name" value="AP2_ERF AND B3 DOMAIN-CONTAINING TRANSCRIPTION REPRESSOR RAV2"/>
    <property type="match status" value="1"/>
</dbReference>
<dbReference type="InterPro" id="IPR001471">
    <property type="entry name" value="AP2/ERF_dom"/>
</dbReference>
<dbReference type="GO" id="GO:0009873">
    <property type="term" value="P:ethylene-activated signaling pathway"/>
    <property type="evidence" value="ECO:0007669"/>
    <property type="project" value="UniProtKB-KW"/>
</dbReference>
<evidence type="ECO:0000259" key="9">
    <source>
        <dbReference type="PROSITE" id="PS50863"/>
    </source>
</evidence>
<dbReference type="InterPro" id="IPR003340">
    <property type="entry name" value="B3_DNA-bd"/>
</dbReference>
<dbReference type="InterPro" id="IPR044800">
    <property type="entry name" value="LEC2-like"/>
</dbReference>
<dbReference type="Gene3D" id="2.40.330.10">
    <property type="entry name" value="DNA-binding pseudobarrel domain"/>
    <property type="match status" value="1"/>
</dbReference>
<dbReference type="SMART" id="SM00380">
    <property type="entry name" value="AP2"/>
    <property type="match status" value="1"/>
</dbReference>
<dbReference type="SUPFAM" id="SSF101936">
    <property type="entry name" value="DNA-binding pseudobarrel domain"/>
    <property type="match status" value="1"/>
</dbReference>
<name>A0AAN7QYS8_TRANT</name>
<dbReference type="AlphaFoldDB" id="A0AAN7QYS8"/>
<evidence type="ECO:0000256" key="3">
    <source>
        <dbReference type="ARBA" id="ARBA00022745"/>
    </source>
</evidence>
<gene>
    <name evidence="11" type="ORF">SAY86_018405</name>
</gene>
<dbReference type="Pfam" id="PF00847">
    <property type="entry name" value="AP2"/>
    <property type="match status" value="1"/>
</dbReference>
<evidence type="ECO:0000313" key="11">
    <source>
        <dbReference type="EMBL" id="KAK4784037.1"/>
    </source>
</evidence>
<keyword evidence="4" id="KW-0805">Transcription regulation</keyword>
<dbReference type="FunFam" id="3.30.730.10:FF:000008">
    <property type="entry name" value="AP2 domain-containing protein RAP2.8"/>
    <property type="match status" value="1"/>
</dbReference>
<comment type="similarity">
    <text evidence="2">Belongs to the AP2/ERF transcription factor family. RAV subfamily.</text>
</comment>
<feature type="region of interest" description="Disordered" evidence="8">
    <location>
        <begin position="1"/>
        <end position="65"/>
    </location>
</feature>
<keyword evidence="12" id="KW-1185">Reference proteome</keyword>
<evidence type="ECO:0000313" key="12">
    <source>
        <dbReference type="Proteomes" id="UP001346149"/>
    </source>
</evidence>
<feature type="compositionally biased region" description="Polar residues" evidence="8">
    <location>
        <begin position="49"/>
        <end position="59"/>
    </location>
</feature>
<dbReference type="Pfam" id="PF02362">
    <property type="entry name" value="B3"/>
    <property type="match status" value="1"/>
</dbReference>
<evidence type="ECO:0000256" key="5">
    <source>
        <dbReference type="ARBA" id="ARBA00023125"/>
    </source>
</evidence>
<dbReference type="Gene3D" id="3.30.730.10">
    <property type="entry name" value="AP2/ERF domain"/>
    <property type="match status" value="1"/>
</dbReference>
<dbReference type="InterPro" id="IPR016177">
    <property type="entry name" value="DNA-bd_dom_sf"/>
</dbReference>
<evidence type="ECO:0000256" key="1">
    <source>
        <dbReference type="ARBA" id="ARBA00004123"/>
    </source>
</evidence>
<keyword evidence="5" id="KW-0238">DNA-binding</keyword>
<dbReference type="CDD" id="cd00018">
    <property type="entry name" value="AP2"/>
    <property type="match status" value="1"/>
</dbReference>